<proteinExistence type="inferred from homology"/>
<dbReference type="CDD" id="cd05233">
    <property type="entry name" value="SDR_c"/>
    <property type="match status" value="1"/>
</dbReference>
<dbReference type="PRINTS" id="PR00080">
    <property type="entry name" value="SDRFAMILY"/>
</dbReference>
<accession>A0ABS8L2T0</accession>
<evidence type="ECO:0000256" key="3">
    <source>
        <dbReference type="RuleBase" id="RU000363"/>
    </source>
</evidence>
<gene>
    <name evidence="4" type="ORF">LJ725_27045</name>
</gene>
<evidence type="ECO:0000256" key="2">
    <source>
        <dbReference type="ARBA" id="ARBA00023002"/>
    </source>
</evidence>
<protein>
    <submittedName>
        <fullName evidence="4">SDR family NAD(P)-dependent oxidoreductase</fullName>
    </submittedName>
</protein>
<dbReference type="PANTHER" id="PTHR43899">
    <property type="entry name" value="RH59310P"/>
    <property type="match status" value="1"/>
</dbReference>
<name>A0ABS8L2T0_9HYPH</name>
<dbReference type="Pfam" id="PF00106">
    <property type="entry name" value="adh_short"/>
    <property type="match status" value="1"/>
</dbReference>
<dbReference type="Gene3D" id="3.40.50.720">
    <property type="entry name" value="NAD(P)-binding Rossmann-like Domain"/>
    <property type="match status" value="1"/>
</dbReference>
<dbReference type="InterPro" id="IPR002347">
    <property type="entry name" value="SDR_fam"/>
</dbReference>
<dbReference type="SUPFAM" id="SSF51735">
    <property type="entry name" value="NAD(P)-binding Rossmann-fold domains"/>
    <property type="match status" value="1"/>
</dbReference>
<evidence type="ECO:0000313" key="5">
    <source>
        <dbReference type="Proteomes" id="UP001198862"/>
    </source>
</evidence>
<dbReference type="PIRSF" id="PIRSF000126">
    <property type="entry name" value="11-beta-HSD1"/>
    <property type="match status" value="1"/>
</dbReference>
<dbReference type="PANTHER" id="PTHR43899:SF13">
    <property type="entry name" value="RH59310P"/>
    <property type="match status" value="1"/>
</dbReference>
<comment type="caution">
    <text evidence="4">The sequence shown here is derived from an EMBL/GenBank/DDBJ whole genome shotgun (WGS) entry which is preliminary data.</text>
</comment>
<evidence type="ECO:0000313" key="4">
    <source>
        <dbReference type="EMBL" id="MCC8432645.1"/>
    </source>
</evidence>
<reference evidence="4 5" key="1">
    <citation type="submission" date="2021-11" db="EMBL/GenBank/DDBJ databases">
        <authorList>
            <person name="Lee D.-H."/>
            <person name="Kim S.-B."/>
        </authorList>
    </citation>
    <scope>NUCLEOTIDE SEQUENCE [LARGE SCALE GENOMIC DNA]</scope>
    <source>
        <strain evidence="4 5">KCTC 52223</strain>
    </source>
</reference>
<organism evidence="4 5">
    <name type="scientific">Reyranella aquatilis</name>
    <dbReference type="NCBI Taxonomy" id="2035356"/>
    <lineage>
        <taxon>Bacteria</taxon>
        <taxon>Pseudomonadati</taxon>
        <taxon>Pseudomonadota</taxon>
        <taxon>Alphaproteobacteria</taxon>
        <taxon>Hyphomicrobiales</taxon>
        <taxon>Reyranellaceae</taxon>
        <taxon>Reyranella</taxon>
    </lineage>
</organism>
<comment type="similarity">
    <text evidence="1 3">Belongs to the short-chain dehydrogenases/reductases (SDR) family.</text>
</comment>
<dbReference type="Proteomes" id="UP001198862">
    <property type="component" value="Unassembled WGS sequence"/>
</dbReference>
<keyword evidence="2" id="KW-0560">Oxidoreductase</keyword>
<dbReference type="InterPro" id="IPR036291">
    <property type="entry name" value="NAD(P)-bd_dom_sf"/>
</dbReference>
<dbReference type="EMBL" id="JAJISD010000016">
    <property type="protein sequence ID" value="MCC8432645.1"/>
    <property type="molecule type" value="Genomic_DNA"/>
</dbReference>
<sequence>MTSIDPEARLALITGAASGIGAAFAAGLAAKNYGLWLVDKQHDALIAMAQDIAARHGVPVTPIVADLQSVADQDRVIDFISDAPALDLLVNNAGFGAPQLFHTNRPESHFAMLQVHVVAPVRFSRAALPAMIARRKGAIINVCSMAQYIRTPGNTMYGATKLFLDDFSQRLNLEVGAHGIEIQSLIPGYTISNFGDTEEYEHSRRAAIPAFLWSSAESVVETSLHQLGSGRLKCVPGTFNRVLEFCLKHGLFSLPLIQRWVA</sequence>
<dbReference type="RefSeq" id="WP_230554062.1">
    <property type="nucleotide sequence ID" value="NZ_JAJISD010000016.1"/>
</dbReference>
<dbReference type="PRINTS" id="PR00081">
    <property type="entry name" value="GDHRDH"/>
</dbReference>
<dbReference type="InterPro" id="IPR051019">
    <property type="entry name" value="VLCFA-Steroid_DH"/>
</dbReference>
<keyword evidence="5" id="KW-1185">Reference proteome</keyword>
<evidence type="ECO:0000256" key="1">
    <source>
        <dbReference type="ARBA" id="ARBA00006484"/>
    </source>
</evidence>